<evidence type="ECO:0000259" key="6">
    <source>
        <dbReference type="PROSITE" id="PS50871"/>
    </source>
</evidence>
<dbReference type="PRINTS" id="PR00007">
    <property type="entry name" value="COMPLEMNTC1Q"/>
</dbReference>
<reference evidence="8" key="2">
    <citation type="journal article" date="2014" name="Nat. Commun.">
        <title>The cavefish genome reveals candidate genes for eye loss.</title>
        <authorList>
            <person name="McGaugh S.E."/>
            <person name="Gross J.B."/>
            <person name="Aken B."/>
            <person name="Blin M."/>
            <person name="Borowsky R."/>
            <person name="Chalopin D."/>
            <person name="Hinaux H."/>
            <person name="Jeffery W.R."/>
            <person name="Keene A."/>
            <person name="Ma L."/>
            <person name="Minx P."/>
            <person name="Murphy D."/>
            <person name="O'Quin K.E."/>
            <person name="Retaux S."/>
            <person name="Rohner N."/>
            <person name="Searle S.M."/>
            <person name="Stahl B.A."/>
            <person name="Tabin C."/>
            <person name="Volff J.N."/>
            <person name="Yoshizawa M."/>
            <person name="Warren W.C."/>
        </authorList>
    </citation>
    <scope>NUCLEOTIDE SEQUENCE [LARGE SCALE GENOMIC DNA]</scope>
    <source>
        <strain evidence="8">female</strain>
    </source>
</reference>
<evidence type="ECO:0000256" key="1">
    <source>
        <dbReference type="ARBA" id="ARBA00004613"/>
    </source>
</evidence>
<dbReference type="InterPro" id="IPR001073">
    <property type="entry name" value="C1q_dom"/>
</dbReference>
<reference evidence="7" key="3">
    <citation type="submission" date="2025-08" db="UniProtKB">
        <authorList>
            <consortium name="Ensembl"/>
        </authorList>
    </citation>
    <scope>IDENTIFICATION</scope>
</reference>
<dbReference type="PROSITE" id="PS50871">
    <property type="entry name" value="C1Q"/>
    <property type="match status" value="1"/>
</dbReference>
<evidence type="ECO:0000256" key="3">
    <source>
        <dbReference type="ARBA" id="ARBA00022729"/>
    </source>
</evidence>
<name>A0A3B1K7X0_ASTMX</name>
<dbReference type="STRING" id="7994.ENSAMXP00000050563"/>
<keyword evidence="8" id="KW-1185">Reference proteome</keyword>
<accession>A0A3B1K7X0</accession>
<dbReference type="PANTHER" id="PTHR22923">
    <property type="entry name" value="CEREBELLIN-RELATED"/>
    <property type="match status" value="1"/>
</dbReference>
<reference evidence="7" key="4">
    <citation type="submission" date="2025-09" db="UniProtKB">
        <authorList>
            <consortium name="Ensembl"/>
        </authorList>
    </citation>
    <scope>IDENTIFICATION</scope>
</reference>
<feature type="coiled-coil region" evidence="4">
    <location>
        <begin position="58"/>
        <end position="113"/>
    </location>
</feature>
<dbReference type="AlphaFoldDB" id="A0A3B1K7X0"/>
<dbReference type="InterPro" id="IPR008983">
    <property type="entry name" value="Tumour_necrosis_fac-like_dom"/>
</dbReference>
<dbReference type="Proteomes" id="UP000018467">
    <property type="component" value="Unassembled WGS sequence"/>
</dbReference>
<dbReference type="Ensembl" id="ENSAMXT00000035339.1">
    <property type="protein sequence ID" value="ENSAMXP00000050563.1"/>
    <property type="gene ID" value="ENSAMXG00000041165.1"/>
</dbReference>
<feature type="domain" description="C1q" evidence="6">
    <location>
        <begin position="122"/>
        <end position="259"/>
    </location>
</feature>
<dbReference type="InterPro" id="IPR050822">
    <property type="entry name" value="Cerebellin_Synaptic_Org"/>
</dbReference>
<dbReference type="GeneTree" id="ENSGT00940000163520"/>
<evidence type="ECO:0000313" key="7">
    <source>
        <dbReference type="Ensembl" id="ENSAMXP00000050563.1"/>
    </source>
</evidence>
<evidence type="ECO:0000256" key="4">
    <source>
        <dbReference type="SAM" id="Coils"/>
    </source>
</evidence>
<dbReference type="Bgee" id="ENSAMXG00000041165">
    <property type="expression patterns" value="Expressed in liver and 3 other cell types or tissues"/>
</dbReference>
<dbReference type="Pfam" id="PF00386">
    <property type="entry name" value="C1q"/>
    <property type="match status" value="1"/>
</dbReference>
<keyword evidence="2" id="KW-0964">Secreted</keyword>
<evidence type="ECO:0000256" key="5">
    <source>
        <dbReference type="SAM" id="SignalP"/>
    </source>
</evidence>
<comment type="subcellular location">
    <subcellularLocation>
        <location evidence="1">Secreted</location>
    </subcellularLocation>
</comment>
<evidence type="ECO:0000313" key="8">
    <source>
        <dbReference type="Proteomes" id="UP000018467"/>
    </source>
</evidence>
<reference evidence="8" key="1">
    <citation type="submission" date="2013-03" db="EMBL/GenBank/DDBJ databases">
        <authorList>
            <person name="Jeffery W."/>
            <person name="Warren W."/>
            <person name="Wilson R.K."/>
        </authorList>
    </citation>
    <scope>NUCLEOTIDE SEQUENCE</scope>
    <source>
        <strain evidence="8">female</strain>
    </source>
</reference>
<dbReference type="InParanoid" id="A0A3B1K7X0"/>
<feature type="chain" id="PRO_5017248302" description="C1q domain-containing protein" evidence="5">
    <location>
        <begin position="22"/>
        <end position="259"/>
    </location>
</feature>
<protein>
    <recommendedName>
        <fullName evidence="6">C1q domain-containing protein</fullName>
    </recommendedName>
</protein>
<dbReference type="Gene3D" id="2.60.120.40">
    <property type="match status" value="1"/>
</dbReference>
<organism evidence="7 8">
    <name type="scientific">Astyanax mexicanus</name>
    <name type="common">Blind cave fish</name>
    <name type="synonym">Astyanax fasciatus mexicanus</name>
    <dbReference type="NCBI Taxonomy" id="7994"/>
    <lineage>
        <taxon>Eukaryota</taxon>
        <taxon>Metazoa</taxon>
        <taxon>Chordata</taxon>
        <taxon>Craniata</taxon>
        <taxon>Vertebrata</taxon>
        <taxon>Euteleostomi</taxon>
        <taxon>Actinopterygii</taxon>
        <taxon>Neopterygii</taxon>
        <taxon>Teleostei</taxon>
        <taxon>Ostariophysi</taxon>
        <taxon>Characiformes</taxon>
        <taxon>Characoidei</taxon>
        <taxon>Acestrorhamphidae</taxon>
        <taxon>Acestrorhamphinae</taxon>
        <taxon>Astyanax</taxon>
    </lineage>
</organism>
<dbReference type="SMART" id="SM00110">
    <property type="entry name" value="C1Q"/>
    <property type="match status" value="1"/>
</dbReference>
<proteinExistence type="predicted"/>
<keyword evidence="4" id="KW-0175">Coiled coil</keyword>
<dbReference type="GO" id="GO:0005576">
    <property type="term" value="C:extracellular region"/>
    <property type="evidence" value="ECO:0007669"/>
    <property type="project" value="UniProtKB-SubCell"/>
</dbReference>
<feature type="signal peptide" evidence="5">
    <location>
        <begin position="1"/>
        <end position="21"/>
    </location>
</feature>
<sequence>MMSTTVVTLMLLFNLLQDSAGDTEPQETEGLSSLFVQRDISAELKSLSDLVNQQGTTLLELKSELLKMQKENTAQETELSAMKTRLAVSEREVEYLKKENTVLENRLTASENATKNHIKENAERLKVAFSAALTDSGTVGPFSVQTQLVFKKVITNVGKAYNSNTGVFTAPVKGIYYFRFTALGYLHSNAMSVNLHKNQQTLMHIGSYNTHGYHEFISSGLTLELEVGDEIYTSLSATYKLYDNSNNSTTFTGFLLCPL</sequence>
<keyword evidence="3 5" id="KW-0732">Signal</keyword>
<dbReference type="PANTHER" id="PTHR22923:SF102">
    <property type="entry name" value="CEREBELLIN 13-RELATED"/>
    <property type="match status" value="1"/>
</dbReference>
<evidence type="ECO:0000256" key="2">
    <source>
        <dbReference type="ARBA" id="ARBA00022525"/>
    </source>
</evidence>
<dbReference type="SUPFAM" id="SSF49842">
    <property type="entry name" value="TNF-like"/>
    <property type="match status" value="1"/>
</dbReference>